<feature type="compositionally biased region" description="Basic and acidic residues" evidence="2">
    <location>
        <begin position="466"/>
        <end position="480"/>
    </location>
</feature>
<feature type="modified residue" description="4-aspartylphosphate" evidence="1">
    <location>
        <position position="537"/>
    </location>
</feature>
<dbReference type="PANTHER" id="PTHR22674:SF6">
    <property type="entry name" value="NTPASE KAP FAMILY P-LOOP DOMAIN-CONTAINING PROTEIN 1"/>
    <property type="match status" value="1"/>
</dbReference>
<organism evidence="4 5">
    <name type="scientific">Streptomyces vulcanius</name>
    <dbReference type="NCBI Taxonomy" id="1441876"/>
    <lineage>
        <taxon>Bacteria</taxon>
        <taxon>Bacillati</taxon>
        <taxon>Actinomycetota</taxon>
        <taxon>Actinomycetes</taxon>
        <taxon>Kitasatosporales</taxon>
        <taxon>Streptomycetaceae</taxon>
        <taxon>Streptomyces</taxon>
    </lineage>
</organism>
<reference evidence="5" key="1">
    <citation type="journal article" date="2019" name="Int. J. Syst. Evol. Microbiol.">
        <title>The Global Catalogue of Microorganisms (GCM) 10K type strain sequencing project: providing services to taxonomists for standard genome sequencing and annotation.</title>
        <authorList>
            <consortium name="The Broad Institute Genomics Platform"/>
            <consortium name="The Broad Institute Genome Sequencing Center for Infectious Disease"/>
            <person name="Wu L."/>
            <person name="Ma J."/>
        </authorList>
    </citation>
    <scope>NUCLEOTIDE SEQUENCE [LARGE SCALE GENOMIC DNA]</scope>
    <source>
        <strain evidence="5">CGMCC 4.7177</strain>
    </source>
</reference>
<dbReference type="PANTHER" id="PTHR22674">
    <property type="entry name" value="NTPASE, KAP FAMILY P-LOOP DOMAIN-CONTAINING 1"/>
    <property type="match status" value="1"/>
</dbReference>
<proteinExistence type="predicted"/>
<feature type="domain" description="Response regulatory" evidence="3">
    <location>
        <begin position="488"/>
        <end position="605"/>
    </location>
</feature>
<evidence type="ECO:0000256" key="1">
    <source>
        <dbReference type="PROSITE-ProRule" id="PRU00169"/>
    </source>
</evidence>
<dbReference type="SUPFAM" id="SSF52540">
    <property type="entry name" value="P-loop containing nucleoside triphosphate hydrolases"/>
    <property type="match status" value="1"/>
</dbReference>
<evidence type="ECO:0000313" key="4">
    <source>
        <dbReference type="EMBL" id="MFC4499868.1"/>
    </source>
</evidence>
<dbReference type="Pfam" id="PF00072">
    <property type="entry name" value="Response_reg"/>
    <property type="match status" value="1"/>
</dbReference>
<sequence length="609" mass="67312">MRSTGRAGMEFSLLNDEPVTAPEADLLGTGRAARELAALVHASRAATPFTLAVDAGWGMGKSSLMRLVRAELEQRADVETVWYNAWTSTSADVLEGLIKTVLMKFDRRVLRRALHRASEHGKLITAVRATLTVAAAPFGMAGLVDQLWRELSVDPRARARMGEALHELATEWADTAEHEPNRLLVVFVDDLDRCAEDTVLAVCEAVKVYLDVPGLVFVIGCDRSALGPSGLLRDLGPAGSAFMEKIFQTSFRLSTPPDEDLRAYVRHCALRSGLRELLDDRTVGLIADRSARNPRRIKRLINGFGLECTLNPGWAGIEPEAVIRTLLIQYLYPEFYRILVSSDAAHTANAGHEFLGYRTARQVLSRWVEAGAEAWQTTVAAVTGHRLAPPDPEDQDGWEAVLGRLEEQLPTIYPALARDLNFVHLIEEWLRLPQADGLLAQLQRGGAAPVVTIPVDIDEGAAPPVRGERTPPGEDRPERRDDRYRGIRILWVDDHPANNTSYVRRLESLGAEVLSAEDARRAERVLGEEPVDMVISDVARGTDPDAGLDALARWRERGIFGGPAVFFTNRITPARERRCRELGARIAVDGGTLLRHIDEACAEIRQRRS</sequence>
<evidence type="ECO:0000259" key="3">
    <source>
        <dbReference type="PROSITE" id="PS50110"/>
    </source>
</evidence>
<dbReference type="PROSITE" id="PS50110">
    <property type="entry name" value="RESPONSE_REGULATORY"/>
    <property type="match status" value="1"/>
</dbReference>
<dbReference type="Gene3D" id="3.40.50.2300">
    <property type="match status" value="1"/>
</dbReference>
<dbReference type="EMBL" id="JBHSFK010000005">
    <property type="protein sequence ID" value="MFC4499868.1"/>
    <property type="molecule type" value="Genomic_DNA"/>
</dbReference>
<dbReference type="InterPro" id="IPR011646">
    <property type="entry name" value="KAP_P-loop"/>
</dbReference>
<name>A0ABV9AJ14_9ACTN</name>
<dbReference type="RefSeq" id="WP_381165356.1">
    <property type="nucleotide sequence ID" value="NZ_JBHSFK010000005.1"/>
</dbReference>
<dbReference type="InterPro" id="IPR027417">
    <property type="entry name" value="P-loop_NTPase"/>
</dbReference>
<dbReference type="Proteomes" id="UP001595839">
    <property type="component" value="Unassembled WGS sequence"/>
</dbReference>
<keyword evidence="1" id="KW-0597">Phosphoprotein</keyword>
<dbReference type="InterPro" id="IPR052754">
    <property type="entry name" value="NTPase_KAP_P-loop"/>
</dbReference>
<evidence type="ECO:0000256" key="2">
    <source>
        <dbReference type="SAM" id="MobiDB-lite"/>
    </source>
</evidence>
<dbReference type="InterPro" id="IPR001789">
    <property type="entry name" value="Sig_transdc_resp-reg_receiver"/>
</dbReference>
<keyword evidence="5" id="KW-1185">Reference proteome</keyword>
<dbReference type="SMART" id="SM00448">
    <property type="entry name" value="REC"/>
    <property type="match status" value="1"/>
</dbReference>
<dbReference type="SUPFAM" id="SSF52172">
    <property type="entry name" value="CheY-like"/>
    <property type="match status" value="1"/>
</dbReference>
<gene>
    <name evidence="4" type="ORF">ACFPIH_10045</name>
</gene>
<dbReference type="InterPro" id="IPR011006">
    <property type="entry name" value="CheY-like_superfamily"/>
</dbReference>
<protein>
    <submittedName>
        <fullName evidence="4">P-loop NTPase fold protein</fullName>
    </submittedName>
</protein>
<dbReference type="Pfam" id="PF07693">
    <property type="entry name" value="KAP_NTPase"/>
    <property type="match status" value="1"/>
</dbReference>
<accession>A0ABV9AJ14</accession>
<feature type="region of interest" description="Disordered" evidence="2">
    <location>
        <begin position="458"/>
        <end position="480"/>
    </location>
</feature>
<comment type="caution">
    <text evidence="4">The sequence shown here is derived from an EMBL/GenBank/DDBJ whole genome shotgun (WGS) entry which is preliminary data.</text>
</comment>
<evidence type="ECO:0000313" key="5">
    <source>
        <dbReference type="Proteomes" id="UP001595839"/>
    </source>
</evidence>